<sequence>MRNQGDQTNVWDDSCPERDGISHFFHRNPDSGVWFQSLFVFRDDLTTLIASARNTAAGNQQLTARDPIPYIPFIKRHHRPCGVIWLTHNPHSEEAP</sequence>
<name>A0AAV4Q139_CAEEX</name>
<dbReference type="AlphaFoldDB" id="A0AAV4Q139"/>
<organism evidence="1 2">
    <name type="scientific">Caerostris extrusa</name>
    <name type="common">Bark spider</name>
    <name type="synonym">Caerostris bankana</name>
    <dbReference type="NCBI Taxonomy" id="172846"/>
    <lineage>
        <taxon>Eukaryota</taxon>
        <taxon>Metazoa</taxon>
        <taxon>Ecdysozoa</taxon>
        <taxon>Arthropoda</taxon>
        <taxon>Chelicerata</taxon>
        <taxon>Arachnida</taxon>
        <taxon>Araneae</taxon>
        <taxon>Araneomorphae</taxon>
        <taxon>Entelegynae</taxon>
        <taxon>Araneoidea</taxon>
        <taxon>Araneidae</taxon>
        <taxon>Caerostris</taxon>
    </lineage>
</organism>
<gene>
    <name evidence="1" type="ORF">CEXT_521981</name>
</gene>
<evidence type="ECO:0000313" key="1">
    <source>
        <dbReference type="EMBL" id="GIY03373.1"/>
    </source>
</evidence>
<reference evidence="1 2" key="1">
    <citation type="submission" date="2021-06" db="EMBL/GenBank/DDBJ databases">
        <title>Caerostris extrusa draft genome.</title>
        <authorList>
            <person name="Kono N."/>
            <person name="Arakawa K."/>
        </authorList>
    </citation>
    <scope>NUCLEOTIDE SEQUENCE [LARGE SCALE GENOMIC DNA]</scope>
</reference>
<comment type="caution">
    <text evidence="1">The sequence shown here is derived from an EMBL/GenBank/DDBJ whole genome shotgun (WGS) entry which is preliminary data.</text>
</comment>
<evidence type="ECO:0000313" key="2">
    <source>
        <dbReference type="Proteomes" id="UP001054945"/>
    </source>
</evidence>
<proteinExistence type="predicted"/>
<dbReference type="Proteomes" id="UP001054945">
    <property type="component" value="Unassembled WGS sequence"/>
</dbReference>
<keyword evidence="2" id="KW-1185">Reference proteome</keyword>
<accession>A0AAV4Q139</accession>
<protein>
    <submittedName>
        <fullName evidence="1">Uncharacterized protein</fullName>
    </submittedName>
</protein>
<dbReference type="EMBL" id="BPLR01005571">
    <property type="protein sequence ID" value="GIY03373.1"/>
    <property type="molecule type" value="Genomic_DNA"/>
</dbReference>